<keyword evidence="2" id="KW-0472">Membrane</keyword>
<evidence type="ECO:0000256" key="1">
    <source>
        <dbReference type="SAM" id="MobiDB-lite"/>
    </source>
</evidence>
<protein>
    <submittedName>
        <fullName evidence="3">Uncharacterized protein</fullName>
    </submittedName>
</protein>
<keyword evidence="2" id="KW-1133">Transmembrane helix</keyword>
<feature type="transmembrane region" description="Helical" evidence="2">
    <location>
        <begin position="17"/>
        <end position="43"/>
    </location>
</feature>
<feature type="region of interest" description="Disordered" evidence="1">
    <location>
        <begin position="95"/>
        <end position="118"/>
    </location>
</feature>
<dbReference type="AlphaFoldDB" id="A0AA41W0K5"/>
<dbReference type="EMBL" id="JAJJMA010332263">
    <property type="protein sequence ID" value="MCL7050837.1"/>
    <property type="molecule type" value="Genomic_DNA"/>
</dbReference>
<keyword evidence="4" id="KW-1185">Reference proteome</keyword>
<gene>
    <name evidence="3" type="ORF">MKW94_025005</name>
</gene>
<name>A0AA41W0K5_PAPNU</name>
<sequence>MTHTHHCKTLTSPLQKILYLIIMASSYQRPIMTGMFICLFLVLQNHCYLASARKLELRTSAAGIPKISIKSPPLPTIEADQQTLPVIHHSKKIKDAFRPTSPGHSPGVGHGEPPAGHN</sequence>
<dbReference type="Proteomes" id="UP001177140">
    <property type="component" value="Unassembled WGS sequence"/>
</dbReference>
<organism evidence="3 4">
    <name type="scientific">Papaver nudicaule</name>
    <name type="common">Iceland poppy</name>
    <dbReference type="NCBI Taxonomy" id="74823"/>
    <lineage>
        <taxon>Eukaryota</taxon>
        <taxon>Viridiplantae</taxon>
        <taxon>Streptophyta</taxon>
        <taxon>Embryophyta</taxon>
        <taxon>Tracheophyta</taxon>
        <taxon>Spermatophyta</taxon>
        <taxon>Magnoliopsida</taxon>
        <taxon>Ranunculales</taxon>
        <taxon>Papaveraceae</taxon>
        <taxon>Papaveroideae</taxon>
        <taxon>Papaver</taxon>
    </lineage>
</organism>
<proteinExistence type="predicted"/>
<evidence type="ECO:0000256" key="2">
    <source>
        <dbReference type="SAM" id="Phobius"/>
    </source>
</evidence>
<keyword evidence="2" id="KW-0812">Transmembrane</keyword>
<accession>A0AA41W0K5</accession>
<comment type="caution">
    <text evidence="3">The sequence shown here is derived from an EMBL/GenBank/DDBJ whole genome shotgun (WGS) entry which is preliminary data.</text>
</comment>
<evidence type="ECO:0000313" key="3">
    <source>
        <dbReference type="EMBL" id="MCL7050837.1"/>
    </source>
</evidence>
<reference evidence="3" key="1">
    <citation type="submission" date="2022-03" db="EMBL/GenBank/DDBJ databases">
        <title>A functionally conserved STORR gene fusion in Papaver species that diverged 16.8 million years ago.</title>
        <authorList>
            <person name="Catania T."/>
        </authorList>
    </citation>
    <scope>NUCLEOTIDE SEQUENCE</scope>
    <source>
        <strain evidence="3">S-191538</strain>
    </source>
</reference>
<evidence type="ECO:0000313" key="4">
    <source>
        <dbReference type="Proteomes" id="UP001177140"/>
    </source>
</evidence>